<dbReference type="EMBL" id="JAINUG010000783">
    <property type="protein sequence ID" value="KAJ8362054.1"/>
    <property type="molecule type" value="Genomic_DNA"/>
</dbReference>
<proteinExistence type="predicted"/>
<accession>A0AAD7R3P2</accession>
<dbReference type="AlphaFoldDB" id="A0AAD7R3P2"/>
<sequence>MKTESVIDGMDYTEVELRSSLKCEDLEEKMEMKKEHGLDREEEVIIFNIKEEEEDEGWERPSEEMKSEDGVRDEEIKEPDQKSQMNRGMKNGENCDSGKTSDALPQDFNDLKTDQKTQTGERLY</sequence>
<keyword evidence="3" id="KW-1185">Reference proteome</keyword>
<feature type="compositionally biased region" description="Basic and acidic residues" evidence="1">
    <location>
        <begin position="58"/>
        <end position="81"/>
    </location>
</feature>
<comment type="caution">
    <text evidence="2">The sequence shown here is derived from an EMBL/GenBank/DDBJ whole genome shotgun (WGS) entry which is preliminary data.</text>
</comment>
<evidence type="ECO:0000313" key="3">
    <source>
        <dbReference type="Proteomes" id="UP001221898"/>
    </source>
</evidence>
<protein>
    <submittedName>
        <fullName evidence="2">Uncharacterized protein</fullName>
    </submittedName>
</protein>
<name>A0AAD7R3P2_9TELE</name>
<reference evidence="2" key="1">
    <citation type="journal article" date="2023" name="Science">
        <title>Genome structures resolve the early diversification of teleost fishes.</title>
        <authorList>
            <person name="Parey E."/>
            <person name="Louis A."/>
            <person name="Montfort J."/>
            <person name="Bouchez O."/>
            <person name="Roques C."/>
            <person name="Iampietro C."/>
            <person name="Lluch J."/>
            <person name="Castinel A."/>
            <person name="Donnadieu C."/>
            <person name="Desvignes T."/>
            <person name="Floi Bucao C."/>
            <person name="Jouanno E."/>
            <person name="Wen M."/>
            <person name="Mejri S."/>
            <person name="Dirks R."/>
            <person name="Jansen H."/>
            <person name="Henkel C."/>
            <person name="Chen W.J."/>
            <person name="Zahm M."/>
            <person name="Cabau C."/>
            <person name="Klopp C."/>
            <person name="Thompson A.W."/>
            <person name="Robinson-Rechavi M."/>
            <person name="Braasch I."/>
            <person name="Lecointre G."/>
            <person name="Bobe J."/>
            <person name="Postlethwait J.H."/>
            <person name="Berthelot C."/>
            <person name="Roest Crollius H."/>
            <person name="Guiguen Y."/>
        </authorList>
    </citation>
    <scope>NUCLEOTIDE SEQUENCE</scope>
    <source>
        <strain evidence="2">NC1722</strain>
    </source>
</reference>
<evidence type="ECO:0000313" key="2">
    <source>
        <dbReference type="EMBL" id="KAJ8362054.1"/>
    </source>
</evidence>
<feature type="non-terminal residue" evidence="2">
    <location>
        <position position="1"/>
    </location>
</feature>
<evidence type="ECO:0000256" key="1">
    <source>
        <dbReference type="SAM" id="MobiDB-lite"/>
    </source>
</evidence>
<feature type="region of interest" description="Disordered" evidence="1">
    <location>
        <begin position="50"/>
        <end position="124"/>
    </location>
</feature>
<gene>
    <name evidence="2" type="ORF">AAFF_G00400030</name>
</gene>
<organism evidence="2 3">
    <name type="scientific">Aldrovandia affinis</name>
    <dbReference type="NCBI Taxonomy" id="143900"/>
    <lineage>
        <taxon>Eukaryota</taxon>
        <taxon>Metazoa</taxon>
        <taxon>Chordata</taxon>
        <taxon>Craniata</taxon>
        <taxon>Vertebrata</taxon>
        <taxon>Euteleostomi</taxon>
        <taxon>Actinopterygii</taxon>
        <taxon>Neopterygii</taxon>
        <taxon>Teleostei</taxon>
        <taxon>Notacanthiformes</taxon>
        <taxon>Halosauridae</taxon>
        <taxon>Aldrovandia</taxon>
    </lineage>
</organism>
<dbReference type="Proteomes" id="UP001221898">
    <property type="component" value="Unassembled WGS sequence"/>
</dbReference>